<protein>
    <submittedName>
        <fullName evidence="2">Uncharacterized protein</fullName>
    </submittedName>
</protein>
<dbReference type="EMBL" id="PEJP01000025">
    <property type="protein sequence ID" value="RYO61556.1"/>
    <property type="molecule type" value="Genomic_DNA"/>
</dbReference>
<evidence type="ECO:0000313" key="2">
    <source>
        <dbReference type="EMBL" id="RYO61556.1"/>
    </source>
</evidence>
<dbReference type="OrthoDB" id="3689526at2759"/>
<gene>
    <name evidence="2" type="ORF">AA0113_g6765</name>
</gene>
<name>A0A4Q4RX42_9PLEO</name>
<accession>A0A4Q4RX42</accession>
<evidence type="ECO:0000256" key="1">
    <source>
        <dbReference type="SAM" id="MobiDB-lite"/>
    </source>
</evidence>
<evidence type="ECO:0000313" key="3">
    <source>
        <dbReference type="Proteomes" id="UP000293823"/>
    </source>
</evidence>
<comment type="caution">
    <text evidence="2">The sequence shown here is derived from an EMBL/GenBank/DDBJ whole genome shotgun (WGS) entry which is preliminary data.</text>
</comment>
<organism evidence="2 3">
    <name type="scientific">Alternaria arborescens</name>
    <dbReference type="NCBI Taxonomy" id="156630"/>
    <lineage>
        <taxon>Eukaryota</taxon>
        <taxon>Fungi</taxon>
        <taxon>Dikarya</taxon>
        <taxon>Ascomycota</taxon>
        <taxon>Pezizomycotina</taxon>
        <taxon>Dothideomycetes</taxon>
        <taxon>Pleosporomycetidae</taxon>
        <taxon>Pleosporales</taxon>
        <taxon>Pleosporineae</taxon>
        <taxon>Pleosporaceae</taxon>
        <taxon>Alternaria</taxon>
        <taxon>Alternaria sect. Alternaria</taxon>
    </lineage>
</organism>
<keyword evidence="3" id="KW-1185">Reference proteome</keyword>
<sequence length="441" mass="50231">MDRGLETGSDDKDTSKDGHDIMDSIPIALNKRSSRSQADIEQLCANGVSELFLLNKVISKPPVMLMNVSYVLAQKIENQVSNGQAYRHARDTSLLQIDMALRKNEILGDWVLERLRNMAKLKGDRKPTPEENKVVQGMRQEIEQLDKEKATFEAERSRLVRGIELAREAWEQAALPVEDIFQDVFAQCGLIDELTSVKDQRDSRGALEGQLENTRAYIRLDEKRARRELREAQRWHEQHRDAFRRGLAAYVAGAVDRPDASKHLLEEEFSRDHIRTCYELAGLVKRAEETHEAKMAAAAEAHVSIVGPDDDMSLNMPYDLKEYATIKIKSLDHDAIEAWKEGIDANAKPNLKPAGYVLHMAEKWNRALDGDDDISSSADESVWNDGIEDCRRPSTVRESIVQPVSRKSEKAEQWLSVSERAVGDRRRRIEIRMQEIRPVEP</sequence>
<proteinExistence type="predicted"/>
<feature type="region of interest" description="Disordered" evidence="1">
    <location>
        <begin position="1"/>
        <end position="22"/>
    </location>
</feature>
<reference evidence="3" key="1">
    <citation type="journal article" date="2019" name="bioRxiv">
        <title>Genomics, evolutionary history and diagnostics of the Alternaria alternata species group including apple and Asian pear pathotypes.</title>
        <authorList>
            <person name="Armitage A.D."/>
            <person name="Cockerton H.M."/>
            <person name="Sreenivasaprasad S."/>
            <person name="Woodhall J.W."/>
            <person name="Lane C.R."/>
            <person name="Harrison R.J."/>
            <person name="Clarkson J.P."/>
        </authorList>
    </citation>
    <scope>NUCLEOTIDE SEQUENCE [LARGE SCALE GENOMIC DNA]</scope>
    <source>
        <strain evidence="3">RGR 97.0016</strain>
    </source>
</reference>
<dbReference type="Proteomes" id="UP000293823">
    <property type="component" value="Unassembled WGS sequence"/>
</dbReference>
<dbReference type="AlphaFoldDB" id="A0A4Q4RX42"/>